<comment type="caution">
    <text evidence="2">The sequence shown here is derived from an EMBL/GenBank/DDBJ whole genome shotgun (WGS) entry which is preliminary data.</text>
</comment>
<dbReference type="EMBL" id="JACEIK010000290">
    <property type="protein sequence ID" value="MCD7454179.1"/>
    <property type="molecule type" value="Genomic_DNA"/>
</dbReference>
<dbReference type="Proteomes" id="UP000823775">
    <property type="component" value="Unassembled WGS sequence"/>
</dbReference>
<evidence type="ECO:0000313" key="3">
    <source>
        <dbReference type="Proteomes" id="UP000823775"/>
    </source>
</evidence>
<feature type="region of interest" description="Disordered" evidence="1">
    <location>
        <begin position="119"/>
        <end position="156"/>
    </location>
</feature>
<keyword evidence="3" id="KW-1185">Reference proteome</keyword>
<accession>A0ABS8S7I3</accession>
<name>A0ABS8S7I3_DATST</name>
<protein>
    <submittedName>
        <fullName evidence="2">Uncharacterized protein</fullName>
    </submittedName>
</protein>
<organism evidence="2 3">
    <name type="scientific">Datura stramonium</name>
    <name type="common">Jimsonweed</name>
    <name type="synonym">Common thornapple</name>
    <dbReference type="NCBI Taxonomy" id="4076"/>
    <lineage>
        <taxon>Eukaryota</taxon>
        <taxon>Viridiplantae</taxon>
        <taxon>Streptophyta</taxon>
        <taxon>Embryophyta</taxon>
        <taxon>Tracheophyta</taxon>
        <taxon>Spermatophyta</taxon>
        <taxon>Magnoliopsida</taxon>
        <taxon>eudicotyledons</taxon>
        <taxon>Gunneridae</taxon>
        <taxon>Pentapetalae</taxon>
        <taxon>asterids</taxon>
        <taxon>lamiids</taxon>
        <taxon>Solanales</taxon>
        <taxon>Solanaceae</taxon>
        <taxon>Solanoideae</taxon>
        <taxon>Datureae</taxon>
        <taxon>Datura</taxon>
    </lineage>
</organism>
<gene>
    <name evidence="2" type="ORF">HAX54_023893</name>
</gene>
<feature type="compositionally biased region" description="Acidic residues" evidence="1">
    <location>
        <begin position="133"/>
        <end position="144"/>
    </location>
</feature>
<evidence type="ECO:0000313" key="2">
    <source>
        <dbReference type="EMBL" id="MCD7454179.1"/>
    </source>
</evidence>
<proteinExistence type="predicted"/>
<sequence>MTHVTRERVCLVFALMTERPINIGQIDEEVAGYRQCYDLKGLDVTKIKDPKGIHGPVLSIIERSMCTNNILSHLYGMQMLQLRMSNVIEEQLNTDYPLSEHSRALYRVGLGFKELFDDDDATDEEQARVDSNLESDDNGDDSEMGEATFALTDDED</sequence>
<reference evidence="2 3" key="1">
    <citation type="journal article" date="2021" name="BMC Genomics">
        <title>Datura genome reveals duplications of psychoactive alkaloid biosynthetic genes and high mutation rate following tissue culture.</title>
        <authorList>
            <person name="Rajewski A."/>
            <person name="Carter-House D."/>
            <person name="Stajich J."/>
            <person name="Litt A."/>
        </authorList>
    </citation>
    <scope>NUCLEOTIDE SEQUENCE [LARGE SCALE GENOMIC DNA]</scope>
    <source>
        <strain evidence="2">AR-01</strain>
    </source>
</reference>
<evidence type="ECO:0000256" key="1">
    <source>
        <dbReference type="SAM" id="MobiDB-lite"/>
    </source>
</evidence>